<keyword evidence="1" id="KW-0175">Coiled coil</keyword>
<dbReference type="EMBL" id="CAUYUE010000009">
    <property type="protein sequence ID" value="CAK0783661.1"/>
    <property type="molecule type" value="Genomic_DNA"/>
</dbReference>
<feature type="coiled-coil region" evidence="1">
    <location>
        <begin position="135"/>
        <end position="172"/>
    </location>
</feature>
<comment type="caution">
    <text evidence="3">The sequence shown here is derived from an EMBL/GenBank/DDBJ whole genome shotgun (WGS) entry which is preliminary data.</text>
</comment>
<keyword evidence="4" id="KW-1185">Reference proteome</keyword>
<organism evidence="3 4">
    <name type="scientific">Coccomyxa viridis</name>
    <dbReference type="NCBI Taxonomy" id="1274662"/>
    <lineage>
        <taxon>Eukaryota</taxon>
        <taxon>Viridiplantae</taxon>
        <taxon>Chlorophyta</taxon>
        <taxon>core chlorophytes</taxon>
        <taxon>Trebouxiophyceae</taxon>
        <taxon>Trebouxiophyceae incertae sedis</taxon>
        <taxon>Coccomyxaceae</taxon>
        <taxon>Coccomyxa</taxon>
    </lineage>
</organism>
<evidence type="ECO:0008006" key="5">
    <source>
        <dbReference type="Google" id="ProtNLM"/>
    </source>
</evidence>
<evidence type="ECO:0000256" key="1">
    <source>
        <dbReference type="SAM" id="Coils"/>
    </source>
</evidence>
<dbReference type="AlphaFoldDB" id="A0AAV1I8I2"/>
<reference evidence="3 4" key="1">
    <citation type="submission" date="2023-10" db="EMBL/GenBank/DDBJ databases">
        <authorList>
            <person name="Maclean D."/>
            <person name="Macfadyen A."/>
        </authorList>
    </citation>
    <scope>NUCLEOTIDE SEQUENCE [LARGE SCALE GENOMIC DNA]</scope>
</reference>
<feature type="compositionally biased region" description="Low complexity" evidence="2">
    <location>
        <begin position="76"/>
        <end position="92"/>
    </location>
</feature>
<sequence>MSDNRPEPARGPPEHHLFDDMCGPPPSTSEFAEWTPSDLWFPSYQDLLQDETAAAPPPGSAQANAEASLPDRSHSSHASATGTSGDASGEGSKSTRGFSSRTKEKVKSWTKRTFAQREAHKAHQKRYRARRKSEVNELQSQADALAGQVQALEGLGQENARLAASNDALERQLSSSQALTGSWKQGGASFGSGSKDEWRSFNNKFLGLVEDLKQYLERYAVVPSATNAGTPAEVVQEITRRMGEATGACIQALNLGGLKLQALMEAVATRQSIMSSESGHPCASAAGKLSLTTDQVSRGLLYRQRMLGVLDRFIPWACHCAGGSYDNDIWGHASSFPYVNARIFCL</sequence>
<accession>A0AAV1I8I2</accession>
<evidence type="ECO:0000256" key="2">
    <source>
        <dbReference type="SAM" id="MobiDB-lite"/>
    </source>
</evidence>
<feature type="compositionally biased region" description="Basic residues" evidence="2">
    <location>
        <begin position="122"/>
        <end position="131"/>
    </location>
</feature>
<dbReference type="Proteomes" id="UP001314263">
    <property type="component" value="Unassembled WGS sequence"/>
</dbReference>
<gene>
    <name evidence="3" type="ORF">CVIRNUC_006860</name>
</gene>
<feature type="compositionally biased region" description="Basic and acidic residues" evidence="2">
    <location>
        <begin position="1"/>
        <end position="19"/>
    </location>
</feature>
<proteinExistence type="predicted"/>
<feature type="region of interest" description="Disordered" evidence="2">
    <location>
        <begin position="1"/>
        <end position="133"/>
    </location>
</feature>
<evidence type="ECO:0000313" key="3">
    <source>
        <dbReference type="EMBL" id="CAK0783661.1"/>
    </source>
</evidence>
<dbReference type="CDD" id="cd14686">
    <property type="entry name" value="bZIP"/>
    <property type="match status" value="1"/>
</dbReference>
<protein>
    <recommendedName>
        <fullName evidence="5">BZIP domain-containing protein</fullName>
    </recommendedName>
</protein>
<name>A0AAV1I8I2_9CHLO</name>
<evidence type="ECO:0000313" key="4">
    <source>
        <dbReference type="Proteomes" id="UP001314263"/>
    </source>
</evidence>